<evidence type="ECO:0000256" key="10">
    <source>
        <dbReference type="SAM" id="SignalP"/>
    </source>
</evidence>
<dbReference type="PANTHER" id="PTHR30582:SF24">
    <property type="entry name" value="L,D-TRANSPEPTIDASE ERFK_SRFK-RELATED"/>
    <property type="match status" value="1"/>
</dbReference>
<dbReference type="EMBL" id="JACHIR010000001">
    <property type="protein sequence ID" value="MBB5889740.1"/>
    <property type="molecule type" value="Genomic_DNA"/>
</dbReference>
<dbReference type="SUPFAM" id="SSF47090">
    <property type="entry name" value="PGBD-like"/>
    <property type="match status" value="1"/>
</dbReference>
<feature type="chain" id="PRO_5039292633" evidence="10">
    <location>
        <begin position="26"/>
        <end position="229"/>
    </location>
</feature>
<feature type="active site" description="Proton donor/acceptor" evidence="9">
    <location>
        <position position="191"/>
    </location>
</feature>
<gene>
    <name evidence="12" type="ORF">BJ998_000936</name>
</gene>
<dbReference type="AlphaFoldDB" id="A0A7W9KBU5"/>
<dbReference type="PROSITE" id="PS52029">
    <property type="entry name" value="LD_TPASE"/>
    <property type="match status" value="1"/>
</dbReference>
<comment type="pathway">
    <text evidence="1 9">Cell wall biogenesis; peptidoglycan biosynthesis.</text>
</comment>
<keyword evidence="7 9" id="KW-0573">Peptidoglycan synthesis</keyword>
<proteinExistence type="inferred from homology"/>
<keyword evidence="8 9" id="KW-0961">Cell wall biogenesis/degradation</keyword>
<keyword evidence="13" id="KW-1185">Reference proteome</keyword>
<dbReference type="InterPro" id="IPR005490">
    <property type="entry name" value="LD_TPept_cat_dom"/>
</dbReference>
<evidence type="ECO:0000256" key="8">
    <source>
        <dbReference type="ARBA" id="ARBA00023316"/>
    </source>
</evidence>
<dbReference type="SUPFAM" id="SSF141523">
    <property type="entry name" value="L,D-transpeptidase catalytic domain-like"/>
    <property type="match status" value="1"/>
</dbReference>
<dbReference type="InterPro" id="IPR036365">
    <property type="entry name" value="PGBD-like_sf"/>
</dbReference>
<evidence type="ECO:0000256" key="7">
    <source>
        <dbReference type="ARBA" id="ARBA00022984"/>
    </source>
</evidence>
<dbReference type="InterPro" id="IPR038063">
    <property type="entry name" value="Transpep_catalytic_dom"/>
</dbReference>
<dbReference type="CDD" id="cd16913">
    <property type="entry name" value="YkuD_like"/>
    <property type="match status" value="1"/>
</dbReference>
<dbReference type="PANTHER" id="PTHR30582">
    <property type="entry name" value="L,D-TRANSPEPTIDASE"/>
    <property type="match status" value="1"/>
</dbReference>
<keyword evidence="4" id="KW-0808">Transferase</keyword>
<dbReference type="GO" id="GO:0005576">
    <property type="term" value="C:extracellular region"/>
    <property type="evidence" value="ECO:0007669"/>
    <property type="project" value="TreeGrafter"/>
</dbReference>
<dbReference type="GO" id="GO:0071972">
    <property type="term" value="F:peptidoglycan L,D-transpeptidase activity"/>
    <property type="evidence" value="ECO:0007669"/>
    <property type="project" value="TreeGrafter"/>
</dbReference>
<reference evidence="12 13" key="1">
    <citation type="submission" date="2020-08" db="EMBL/GenBank/DDBJ databases">
        <title>Sequencing the genomes of 1000 actinobacteria strains.</title>
        <authorList>
            <person name="Klenk H.-P."/>
        </authorList>
    </citation>
    <scope>NUCLEOTIDE SEQUENCE [LARGE SCALE GENOMIC DNA]</scope>
    <source>
        <strain evidence="12 13">DSM 43851</strain>
    </source>
</reference>
<dbReference type="Gene3D" id="2.40.440.10">
    <property type="entry name" value="L,D-transpeptidase catalytic domain-like"/>
    <property type="match status" value="1"/>
</dbReference>
<dbReference type="Proteomes" id="UP000585638">
    <property type="component" value="Unassembled WGS sequence"/>
</dbReference>
<evidence type="ECO:0000259" key="11">
    <source>
        <dbReference type="PROSITE" id="PS52029"/>
    </source>
</evidence>
<keyword evidence="10" id="KW-0732">Signal</keyword>
<dbReference type="GO" id="GO:0018104">
    <property type="term" value="P:peptidoglycan-protein cross-linking"/>
    <property type="evidence" value="ECO:0007669"/>
    <property type="project" value="TreeGrafter"/>
</dbReference>
<comment type="similarity">
    <text evidence="2">Belongs to the YkuD family.</text>
</comment>
<dbReference type="PROSITE" id="PS51257">
    <property type="entry name" value="PROKAR_LIPOPROTEIN"/>
    <property type="match status" value="1"/>
</dbReference>
<evidence type="ECO:0000256" key="1">
    <source>
        <dbReference type="ARBA" id="ARBA00004752"/>
    </source>
</evidence>
<evidence type="ECO:0000256" key="6">
    <source>
        <dbReference type="ARBA" id="ARBA00022960"/>
    </source>
</evidence>
<dbReference type="InterPro" id="IPR036366">
    <property type="entry name" value="PGBDSf"/>
</dbReference>
<dbReference type="RefSeq" id="WP_184858776.1">
    <property type="nucleotide sequence ID" value="NZ_BAAAWY010000002.1"/>
</dbReference>
<evidence type="ECO:0000256" key="9">
    <source>
        <dbReference type="PROSITE-ProRule" id="PRU01373"/>
    </source>
</evidence>
<evidence type="ECO:0000313" key="13">
    <source>
        <dbReference type="Proteomes" id="UP000585638"/>
    </source>
</evidence>
<keyword evidence="6 9" id="KW-0133">Cell shape</keyword>
<dbReference type="InterPro" id="IPR002477">
    <property type="entry name" value="Peptidoglycan-bd-like"/>
</dbReference>
<dbReference type="GO" id="GO:0071555">
    <property type="term" value="P:cell wall organization"/>
    <property type="evidence" value="ECO:0007669"/>
    <property type="project" value="UniProtKB-UniRule"/>
</dbReference>
<sequence length="229" mass="24240">MSKTAKVLVAGSVVLLAAACGQARSAPVPAAHAVTSTTATTTTTPKPAPPTTAEAQQMLNTLGYQARQANGELDDETKHAIVAFQKVQGLPRTGVVDDATAAALRSPRTITPQHDTPGTHLEVDIAHQVGYLVTDGKVGKIYDVSTGDGTGNRITPLGDMHVVNQIDFWEYAPLGRLYRPSYINYDGIAVHGGEPVEPVPSSNGCVRMTNPSIDDLFPIMHVGFEVLVF</sequence>
<dbReference type="GO" id="GO:0016757">
    <property type="term" value="F:glycosyltransferase activity"/>
    <property type="evidence" value="ECO:0007669"/>
    <property type="project" value="UniProtKB-KW"/>
</dbReference>
<dbReference type="Pfam" id="PF03734">
    <property type="entry name" value="YkuD"/>
    <property type="match status" value="1"/>
</dbReference>
<keyword evidence="3" id="KW-0328">Glycosyltransferase</keyword>
<evidence type="ECO:0000256" key="5">
    <source>
        <dbReference type="ARBA" id="ARBA00022801"/>
    </source>
</evidence>
<evidence type="ECO:0000256" key="3">
    <source>
        <dbReference type="ARBA" id="ARBA00022676"/>
    </source>
</evidence>
<evidence type="ECO:0000256" key="4">
    <source>
        <dbReference type="ARBA" id="ARBA00022679"/>
    </source>
</evidence>
<keyword evidence="12" id="KW-0449">Lipoprotein</keyword>
<comment type="caution">
    <text evidence="12">The sequence shown here is derived from an EMBL/GenBank/DDBJ whole genome shotgun (WGS) entry which is preliminary data.</text>
</comment>
<feature type="signal peptide" evidence="10">
    <location>
        <begin position="1"/>
        <end position="25"/>
    </location>
</feature>
<dbReference type="Pfam" id="PF01471">
    <property type="entry name" value="PG_binding_1"/>
    <property type="match status" value="1"/>
</dbReference>
<keyword evidence="5" id="KW-0378">Hydrolase</keyword>
<protein>
    <submittedName>
        <fullName evidence="12">Lipoprotein-anchoring transpeptidase ErfK/SrfK</fullName>
    </submittedName>
</protein>
<accession>A0A7W9KBU5</accession>
<evidence type="ECO:0000313" key="12">
    <source>
        <dbReference type="EMBL" id="MBB5889740.1"/>
    </source>
</evidence>
<feature type="domain" description="L,D-TPase catalytic" evidence="11">
    <location>
        <begin position="119"/>
        <end position="229"/>
    </location>
</feature>
<dbReference type="GO" id="GO:0008360">
    <property type="term" value="P:regulation of cell shape"/>
    <property type="evidence" value="ECO:0007669"/>
    <property type="project" value="UniProtKB-UniRule"/>
</dbReference>
<evidence type="ECO:0000256" key="2">
    <source>
        <dbReference type="ARBA" id="ARBA00005992"/>
    </source>
</evidence>
<organism evidence="12 13">
    <name type="scientific">Kutzneria kofuensis</name>
    <dbReference type="NCBI Taxonomy" id="103725"/>
    <lineage>
        <taxon>Bacteria</taxon>
        <taxon>Bacillati</taxon>
        <taxon>Actinomycetota</taxon>
        <taxon>Actinomycetes</taxon>
        <taxon>Pseudonocardiales</taxon>
        <taxon>Pseudonocardiaceae</taxon>
        <taxon>Kutzneria</taxon>
    </lineage>
</organism>
<dbReference type="InterPro" id="IPR050979">
    <property type="entry name" value="LD-transpeptidase"/>
</dbReference>
<name>A0A7W9KBU5_9PSEU</name>
<dbReference type="UniPathway" id="UPA00219"/>
<dbReference type="Gene3D" id="1.10.101.10">
    <property type="entry name" value="PGBD-like superfamily/PGBD"/>
    <property type="match status" value="1"/>
</dbReference>
<feature type="active site" description="Nucleophile" evidence="9">
    <location>
        <position position="205"/>
    </location>
</feature>